<reference evidence="2 3" key="1">
    <citation type="journal article" date="2013" name="Biodegradation">
        <title>Quantitative proteomic analysis of ibuprofen-degrading Patulibacter sp. strain I11.</title>
        <authorList>
            <person name="Almeida B."/>
            <person name="Kjeldal H."/>
            <person name="Lolas I."/>
            <person name="Knudsen A.D."/>
            <person name="Carvalho G."/>
            <person name="Nielsen K.L."/>
            <person name="Barreto Crespo M.T."/>
            <person name="Stensballe A."/>
            <person name="Nielsen J.L."/>
        </authorList>
    </citation>
    <scope>NUCLEOTIDE SEQUENCE [LARGE SCALE GENOMIC DNA]</scope>
    <source>
        <strain evidence="2 3">I11</strain>
    </source>
</reference>
<evidence type="ECO:0000313" key="3">
    <source>
        <dbReference type="Proteomes" id="UP000005143"/>
    </source>
</evidence>
<feature type="compositionally biased region" description="Low complexity" evidence="1">
    <location>
        <begin position="71"/>
        <end position="81"/>
    </location>
</feature>
<evidence type="ECO:0000256" key="1">
    <source>
        <dbReference type="SAM" id="MobiDB-lite"/>
    </source>
</evidence>
<name>H0E332_9ACTN</name>
<gene>
    <name evidence="2" type="ORF">PAI11_11990</name>
</gene>
<feature type="compositionally biased region" description="Pro residues" evidence="1">
    <location>
        <begin position="96"/>
        <end position="108"/>
    </location>
</feature>
<protein>
    <submittedName>
        <fullName evidence="2">Uncharacterized protein</fullName>
    </submittedName>
</protein>
<feature type="region of interest" description="Disordered" evidence="1">
    <location>
        <begin position="53"/>
        <end position="117"/>
    </location>
</feature>
<organism evidence="2 3">
    <name type="scientific">Patulibacter medicamentivorans</name>
    <dbReference type="NCBI Taxonomy" id="1097667"/>
    <lineage>
        <taxon>Bacteria</taxon>
        <taxon>Bacillati</taxon>
        <taxon>Actinomycetota</taxon>
        <taxon>Thermoleophilia</taxon>
        <taxon>Solirubrobacterales</taxon>
        <taxon>Patulibacteraceae</taxon>
        <taxon>Patulibacter</taxon>
    </lineage>
</organism>
<proteinExistence type="predicted"/>
<accession>H0E332</accession>
<dbReference type="EMBL" id="AGUD01000057">
    <property type="protein sequence ID" value="EHN11898.1"/>
    <property type="molecule type" value="Genomic_DNA"/>
</dbReference>
<dbReference type="Proteomes" id="UP000005143">
    <property type="component" value="Unassembled WGS sequence"/>
</dbReference>
<keyword evidence="3" id="KW-1185">Reference proteome</keyword>
<comment type="caution">
    <text evidence="2">The sequence shown here is derived from an EMBL/GenBank/DDBJ whole genome shotgun (WGS) entry which is preliminary data.</text>
</comment>
<dbReference type="AlphaFoldDB" id="H0E332"/>
<sequence length="174" mass="17986">MLPFKLLRLSISTLRQYRALPEEQRLALREDAQRVRELTVRLGGSRARQMLAGDGLLGRPTGDRAAEAGSGTTAESVAPAAAKPPAPDADVTPVPGAAPAPEAAPAPDPDAVGEPTPGEAETIEELRQAIAMLALSIAQTGMVGGNSRGAALGRRLLKSGVAGRFAKPPRDDRG</sequence>
<dbReference type="RefSeq" id="WP_007572034.1">
    <property type="nucleotide sequence ID" value="NZ_AGUD01000057.1"/>
</dbReference>
<evidence type="ECO:0000313" key="2">
    <source>
        <dbReference type="EMBL" id="EHN11898.1"/>
    </source>
</evidence>